<feature type="non-terminal residue" evidence="2">
    <location>
        <position position="101"/>
    </location>
</feature>
<protein>
    <submittedName>
        <fullName evidence="2">Uncharacterized protein</fullName>
    </submittedName>
</protein>
<dbReference type="AlphaFoldDB" id="A0A813IRA3"/>
<accession>A0A813IRA3</accession>
<feature type="non-terminal residue" evidence="2">
    <location>
        <position position="1"/>
    </location>
</feature>
<comment type="caution">
    <text evidence="2">The sequence shown here is derived from an EMBL/GenBank/DDBJ whole genome shotgun (WGS) entry which is preliminary data.</text>
</comment>
<keyword evidence="1" id="KW-0472">Membrane</keyword>
<sequence>LTPTTRTSASIRAASFLPASSAPMGVALGTLRTATWRRAAMARPGHSASSTLRLVHGLGTRSENCCVFVVFVFVVVVVVVVFVVVVVLVVIVVVTVDAVVV</sequence>
<gene>
    <name evidence="2" type="ORF">PGLA2088_LOCUS10519</name>
</gene>
<proteinExistence type="predicted"/>
<evidence type="ECO:0000313" key="2">
    <source>
        <dbReference type="EMBL" id="CAE8653645.1"/>
    </source>
</evidence>
<keyword evidence="1" id="KW-1133">Transmembrane helix</keyword>
<dbReference type="Proteomes" id="UP000626109">
    <property type="component" value="Unassembled WGS sequence"/>
</dbReference>
<evidence type="ECO:0000313" key="3">
    <source>
        <dbReference type="Proteomes" id="UP000626109"/>
    </source>
</evidence>
<name>A0A813IRA3_POLGL</name>
<reference evidence="2" key="1">
    <citation type="submission" date="2021-02" db="EMBL/GenBank/DDBJ databases">
        <authorList>
            <person name="Dougan E. K."/>
            <person name="Rhodes N."/>
            <person name="Thang M."/>
            <person name="Chan C."/>
        </authorList>
    </citation>
    <scope>NUCLEOTIDE SEQUENCE</scope>
</reference>
<organism evidence="2 3">
    <name type="scientific">Polarella glacialis</name>
    <name type="common">Dinoflagellate</name>
    <dbReference type="NCBI Taxonomy" id="89957"/>
    <lineage>
        <taxon>Eukaryota</taxon>
        <taxon>Sar</taxon>
        <taxon>Alveolata</taxon>
        <taxon>Dinophyceae</taxon>
        <taxon>Suessiales</taxon>
        <taxon>Suessiaceae</taxon>
        <taxon>Polarella</taxon>
    </lineage>
</organism>
<keyword evidence="1" id="KW-0812">Transmembrane</keyword>
<evidence type="ECO:0000256" key="1">
    <source>
        <dbReference type="SAM" id="Phobius"/>
    </source>
</evidence>
<dbReference type="EMBL" id="CAJNNW010011819">
    <property type="protein sequence ID" value="CAE8653645.1"/>
    <property type="molecule type" value="Genomic_DNA"/>
</dbReference>
<feature type="transmembrane region" description="Helical" evidence="1">
    <location>
        <begin position="66"/>
        <end position="96"/>
    </location>
</feature>